<proteinExistence type="predicted"/>
<evidence type="ECO:0000313" key="1">
    <source>
        <dbReference type="EMBL" id="CAK5075907.1"/>
    </source>
</evidence>
<keyword evidence="2" id="KW-1185">Reference proteome</keyword>
<gene>
    <name evidence="1" type="ORF">MENTE1834_LOCUS22736</name>
</gene>
<accession>A0ACB0ZC00</accession>
<reference evidence="1" key="1">
    <citation type="submission" date="2023-11" db="EMBL/GenBank/DDBJ databases">
        <authorList>
            <person name="Poullet M."/>
        </authorList>
    </citation>
    <scope>NUCLEOTIDE SEQUENCE</scope>
    <source>
        <strain evidence="1">E1834</strain>
    </source>
</reference>
<dbReference type="EMBL" id="CAVMJV010000029">
    <property type="protein sequence ID" value="CAK5075907.1"/>
    <property type="molecule type" value="Genomic_DNA"/>
</dbReference>
<dbReference type="Proteomes" id="UP001497535">
    <property type="component" value="Unassembled WGS sequence"/>
</dbReference>
<organism evidence="1 2">
    <name type="scientific">Meloidogyne enterolobii</name>
    <name type="common">Root-knot nematode worm</name>
    <name type="synonym">Meloidogyne mayaguensis</name>
    <dbReference type="NCBI Taxonomy" id="390850"/>
    <lineage>
        <taxon>Eukaryota</taxon>
        <taxon>Metazoa</taxon>
        <taxon>Ecdysozoa</taxon>
        <taxon>Nematoda</taxon>
        <taxon>Chromadorea</taxon>
        <taxon>Rhabditida</taxon>
        <taxon>Tylenchina</taxon>
        <taxon>Tylenchomorpha</taxon>
        <taxon>Tylenchoidea</taxon>
        <taxon>Meloidogynidae</taxon>
        <taxon>Meloidogyninae</taxon>
        <taxon>Meloidogyne</taxon>
    </lineage>
</organism>
<name>A0ACB0ZC00_MELEN</name>
<evidence type="ECO:0000313" key="2">
    <source>
        <dbReference type="Proteomes" id="UP001497535"/>
    </source>
</evidence>
<sequence length="59" mass="7138">MTRRNFVRFALFLSFSISFRNGIKNLFRMALLRICCWIRYQEHQLKIEIFEKPGPVPGF</sequence>
<protein>
    <submittedName>
        <fullName evidence="1">Uncharacterized protein</fullName>
    </submittedName>
</protein>
<comment type="caution">
    <text evidence="1">The sequence shown here is derived from an EMBL/GenBank/DDBJ whole genome shotgun (WGS) entry which is preliminary data.</text>
</comment>